<evidence type="ECO:0000313" key="2">
    <source>
        <dbReference type="EMBL" id="MDK2563283.1"/>
    </source>
</evidence>
<accession>A0ABT7E8N3</accession>
<protein>
    <submittedName>
        <fullName evidence="2">DUF1659 domain-containing protein</fullName>
    </submittedName>
</protein>
<dbReference type="InterPro" id="IPR012454">
    <property type="entry name" value="DUF1659"/>
</dbReference>
<feature type="domain" description="DUF1659" evidence="1">
    <location>
        <begin position="2"/>
        <end position="70"/>
    </location>
</feature>
<dbReference type="RefSeq" id="WP_284132232.1">
    <property type="nucleotide sequence ID" value="NZ_JASKYM010000002.1"/>
</dbReference>
<gene>
    <name evidence="2" type="ORF">QOZ84_06960</name>
</gene>
<name>A0ABT7E8N3_9FIRM</name>
<evidence type="ECO:0000259" key="1">
    <source>
        <dbReference type="Pfam" id="PF07872"/>
    </source>
</evidence>
<dbReference type="EMBL" id="JASKYM010000002">
    <property type="protein sequence ID" value="MDK2563283.1"/>
    <property type="molecule type" value="Genomic_DNA"/>
</dbReference>
<dbReference type="Pfam" id="PF07872">
    <property type="entry name" value="DUF1659"/>
    <property type="match status" value="1"/>
</dbReference>
<comment type="caution">
    <text evidence="2">The sequence shown here is derived from an EMBL/GenBank/DDBJ whole genome shotgun (WGS) entry which is preliminary data.</text>
</comment>
<sequence length="72" mass="8047">MAVVEIKNPSSLKIRFELPMENGKSKTRSKSYSYLKHDASLQDAFDVAEAIATLQEHNLLDIQKIDNTILGA</sequence>
<evidence type="ECO:0000313" key="3">
    <source>
        <dbReference type="Proteomes" id="UP001301012"/>
    </source>
</evidence>
<dbReference type="Proteomes" id="UP001301012">
    <property type="component" value="Unassembled WGS sequence"/>
</dbReference>
<proteinExistence type="predicted"/>
<keyword evidence="3" id="KW-1185">Reference proteome</keyword>
<organism evidence="2 3">
    <name type="scientific">Romboutsia sedimentorum</name>
    <dbReference type="NCBI Taxonomy" id="1368474"/>
    <lineage>
        <taxon>Bacteria</taxon>
        <taxon>Bacillati</taxon>
        <taxon>Bacillota</taxon>
        <taxon>Clostridia</taxon>
        <taxon>Peptostreptococcales</taxon>
        <taxon>Peptostreptococcaceae</taxon>
        <taxon>Romboutsia</taxon>
    </lineage>
</organism>
<reference evidence="2 3" key="1">
    <citation type="submission" date="2023-05" db="EMBL/GenBank/DDBJ databases">
        <title>Rombocin, a short stable natural nisin variant, displays selective antimicrobial activity against Listeria monocytogenes and employs dual mode of action to kill target bacterial strains.</title>
        <authorList>
            <person name="Wambui J."/>
            <person name="Stephan R."/>
            <person name="Kuipers O.P."/>
        </authorList>
    </citation>
    <scope>NUCLEOTIDE SEQUENCE [LARGE SCALE GENOMIC DNA]</scope>
    <source>
        <strain evidence="2 3">RC002</strain>
    </source>
</reference>